<dbReference type="AlphaFoldDB" id="A0A1D3K5Z1"/>
<gene>
    <name evidence="2" type="ORF">PVE_R1G5869</name>
</gene>
<proteinExistence type="predicted"/>
<feature type="domain" description="SnoaL-like" evidence="1">
    <location>
        <begin position="23"/>
        <end position="151"/>
    </location>
</feature>
<organism evidence="2 3">
    <name type="scientific">Pseudomonas veronii 1YdBTEX2</name>
    <dbReference type="NCBI Taxonomy" id="1295141"/>
    <lineage>
        <taxon>Bacteria</taxon>
        <taxon>Pseudomonadati</taxon>
        <taxon>Pseudomonadota</taxon>
        <taxon>Gammaproteobacteria</taxon>
        <taxon>Pseudomonadales</taxon>
        <taxon>Pseudomonadaceae</taxon>
        <taxon>Pseudomonas</taxon>
    </lineage>
</organism>
<reference evidence="3" key="1">
    <citation type="submission" date="2016-07" db="EMBL/GenBank/DDBJ databases">
        <authorList>
            <person name="Florea S."/>
            <person name="Webb J.S."/>
            <person name="Jaromczyk J."/>
            <person name="Schardl C.L."/>
        </authorList>
    </citation>
    <scope>NUCLEOTIDE SEQUENCE [LARGE SCALE GENOMIC DNA]</scope>
    <source>
        <strain evidence="3">1YdBTEX2</strain>
    </source>
</reference>
<dbReference type="RefSeq" id="WP_017846011.1">
    <property type="nucleotide sequence ID" value="NZ_AOUH01000014.1"/>
</dbReference>
<dbReference type="InterPro" id="IPR037401">
    <property type="entry name" value="SnoaL-like"/>
</dbReference>
<dbReference type="Pfam" id="PF13577">
    <property type="entry name" value="SnoaL_4"/>
    <property type="match status" value="1"/>
</dbReference>
<dbReference type="EMBL" id="LT599583">
    <property type="protein sequence ID" value="SBW83748.1"/>
    <property type="molecule type" value="Genomic_DNA"/>
</dbReference>
<dbReference type="InterPro" id="IPR032710">
    <property type="entry name" value="NTF2-like_dom_sf"/>
</dbReference>
<dbReference type="Proteomes" id="UP000245431">
    <property type="component" value="Chromosome PVE_r1"/>
</dbReference>
<dbReference type="Gene3D" id="3.10.450.50">
    <property type="match status" value="1"/>
</dbReference>
<protein>
    <recommendedName>
        <fullName evidence="1">SnoaL-like domain-containing protein</fullName>
    </recommendedName>
</protein>
<evidence type="ECO:0000259" key="1">
    <source>
        <dbReference type="Pfam" id="PF13577"/>
    </source>
</evidence>
<name>A0A1D3K5Z1_PSEVE</name>
<evidence type="ECO:0000313" key="3">
    <source>
        <dbReference type="Proteomes" id="UP000245431"/>
    </source>
</evidence>
<dbReference type="SUPFAM" id="SSF54427">
    <property type="entry name" value="NTF2-like"/>
    <property type="match status" value="1"/>
</dbReference>
<accession>A0A1D3K5Z1</accession>
<sequence length="182" mass="20811">MKAFPRVPSQSAVDPAERISAIDFVNRLNWWFETWDVEAMVDAFLPDAVAYHFHGTIRGHDEIRQFFKKDYPYLIPGVSRHATNHIVDVDEDGVVVRYQNLLVRYATPESAAILGDGQAIDSPDDLPAIWLYSPMMDRLRRTEHGWKVFERFIGGSAINTRLNPPITDPAQLAKYMPQLKQA</sequence>
<evidence type="ECO:0000313" key="2">
    <source>
        <dbReference type="EMBL" id="SBW83748.1"/>
    </source>
</evidence>